<evidence type="ECO:0000256" key="2">
    <source>
        <dbReference type="ARBA" id="ARBA00022771"/>
    </source>
</evidence>
<keyword evidence="3" id="KW-0862">Zinc</keyword>
<evidence type="ECO:0008006" key="10">
    <source>
        <dbReference type="Google" id="ProtNLM"/>
    </source>
</evidence>
<dbReference type="EMBL" id="CAJNOE010000121">
    <property type="protein sequence ID" value="CAF0943433.1"/>
    <property type="molecule type" value="Genomic_DNA"/>
</dbReference>
<keyword evidence="1" id="KW-0479">Metal-binding</keyword>
<dbReference type="EMBL" id="CAJNON010000078">
    <property type="protein sequence ID" value="CAF0928924.1"/>
    <property type="molecule type" value="Genomic_DNA"/>
</dbReference>
<dbReference type="Pfam" id="PF10551">
    <property type="entry name" value="MULE"/>
    <property type="match status" value="1"/>
</dbReference>
<dbReference type="EMBL" id="CAJOBB010007214">
    <property type="protein sequence ID" value="CAF4181007.1"/>
    <property type="molecule type" value="Genomic_DNA"/>
</dbReference>
<dbReference type="OrthoDB" id="10029846at2759"/>
<reference evidence="6" key="1">
    <citation type="submission" date="2021-02" db="EMBL/GenBank/DDBJ databases">
        <authorList>
            <person name="Nowell W R."/>
        </authorList>
    </citation>
    <scope>NUCLEOTIDE SEQUENCE</scope>
</reference>
<feature type="domain" description="MULE transposase" evidence="5">
    <location>
        <begin position="197"/>
        <end position="293"/>
    </location>
</feature>
<keyword evidence="2" id="KW-0863">Zinc-finger</keyword>
<organism evidence="6 9">
    <name type="scientific">Adineta steineri</name>
    <dbReference type="NCBI Taxonomy" id="433720"/>
    <lineage>
        <taxon>Eukaryota</taxon>
        <taxon>Metazoa</taxon>
        <taxon>Spiralia</taxon>
        <taxon>Gnathifera</taxon>
        <taxon>Rotifera</taxon>
        <taxon>Eurotatoria</taxon>
        <taxon>Bdelloidea</taxon>
        <taxon>Adinetida</taxon>
        <taxon>Adinetidae</taxon>
        <taxon>Adineta</taxon>
    </lineage>
</organism>
<sequence>MRKSVENKTPVISFITSNKKKRLLTINGYIYHENKSTSKVCYWICTQKLCWAGVHLNPHDQFIKFTTVGHTHMPVPEQVEIRKLLTRVKARINDESTAIGQIYNEELVKANLTKSALAVAATARDANSKLNKSRRSRTPVLPTSIDFDIPSKYKITIDGERYLLADRVQRCGGGVEKRIIVFATDEQLRTLFDCSHIMMDGTFASSPSEFDQIYSIHGIKNDHSFVCAIALLGGRSTIIYKELFSILAHHANRLNMVFRPTKLTSDFELALIKTVADDLPNTRHIGCNFHFNNAIYRQVQHLGLASIYRDDESARSTIRKLMALSLIPIEQIEYGFKKITSEAPDSVKPLIKYFNGYWMSKVKWSLWNVGDVGMKTNNMVEGWNHRFNRLVAKFHPNIWHLFDCLKKEEVLVRQQILKMIMGKNKTKCKKSAQLQQQISSLRSRFEENQISLDELLEGLSLLIGTSK</sequence>
<dbReference type="Gene3D" id="2.20.25.240">
    <property type="match status" value="1"/>
</dbReference>
<dbReference type="InterPro" id="IPR018289">
    <property type="entry name" value="MULE_transposase_dom"/>
</dbReference>
<dbReference type="InterPro" id="IPR007588">
    <property type="entry name" value="Znf_FLYWCH"/>
</dbReference>
<evidence type="ECO:0000313" key="7">
    <source>
        <dbReference type="EMBL" id="CAF0943433.1"/>
    </source>
</evidence>
<gene>
    <name evidence="7" type="ORF">IZO911_LOCUS14570</name>
    <name evidence="8" type="ORF">KXQ929_LOCUS38948</name>
    <name evidence="6" type="ORF">VCS650_LOCUS10812</name>
</gene>
<evidence type="ECO:0000313" key="6">
    <source>
        <dbReference type="EMBL" id="CAF0928924.1"/>
    </source>
</evidence>
<evidence type="ECO:0000256" key="1">
    <source>
        <dbReference type="ARBA" id="ARBA00022723"/>
    </source>
</evidence>
<dbReference type="Proteomes" id="UP000663891">
    <property type="component" value="Unassembled WGS sequence"/>
</dbReference>
<feature type="domain" description="FLYWCH-type" evidence="4">
    <location>
        <begin position="14"/>
        <end position="72"/>
    </location>
</feature>
<evidence type="ECO:0000313" key="9">
    <source>
        <dbReference type="Proteomes" id="UP000663891"/>
    </source>
</evidence>
<evidence type="ECO:0000256" key="3">
    <source>
        <dbReference type="ARBA" id="ARBA00022833"/>
    </source>
</evidence>
<evidence type="ECO:0000313" key="8">
    <source>
        <dbReference type="EMBL" id="CAF4181007.1"/>
    </source>
</evidence>
<dbReference type="Proteomes" id="UP000663860">
    <property type="component" value="Unassembled WGS sequence"/>
</dbReference>
<dbReference type="Pfam" id="PF04500">
    <property type="entry name" value="FLYWCH"/>
    <property type="match status" value="1"/>
</dbReference>
<evidence type="ECO:0000259" key="4">
    <source>
        <dbReference type="Pfam" id="PF04500"/>
    </source>
</evidence>
<name>A0A814BJZ8_9BILA</name>
<dbReference type="AlphaFoldDB" id="A0A814BJZ8"/>
<dbReference type="GO" id="GO:0008270">
    <property type="term" value="F:zinc ion binding"/>
    <property type="evidence" value="ECO:0007669"/>
    <property type="project" value="UniProtKB-KW"/>
</dbReference>
<dbReference type="Proteomes" id="UP000663868">
    <property type="component" value="Unassembled WGS sequence"/>
</dbReference>
<dbReference type="PANTHER" id="PTHR47160:SF8">
    <property type="entry name" value="MULE TRANSPOSASE DOMAIN-CONTAINING PROTEIN"/>
    <property type="match status" value="1"/>
</dbReference>
<proteinExistence type="predicted"/>
<comment type="caution">
    <text evidence="6">The sequence shown here is derived from an EMBL/GenBank/DDBJ whole genome shotgun (WGS) entry which is preliminary data.</text>
</comment>
<dbReference type="PANTHER" id="PTHR47160">
    <property type="entry name" value="PUTATIVE-RELATED"/>
    <property type="match status" value="1"/>
</dbReference>
<accession>A0A814BJZ8</accession>
<evidence type="ECO:0000259" key="5">
    <source>
        <dbReference type="Pfam" id="PF10551"/>
    </source>
</evidence>
<protein>
    <recommendedName>
        <fullName evidence="10">MULE transposase domain-containing protein</fullName>
    </recommendedName>
</protein>